<evidence type="ECO:0000256" key="6">
    <source>
        <dbReference type="ARBA" id="ARBA00023012"/>
    </source>
</evidence>
<protein>
    <recommendedName>
        <fullName evidence="2">histidine kinase</fullName>
        <ecNumber evidence="2">2.7.13.3</ecNumber>
    </recommendedName>
</protein>
<keyword evidence="4" id="KW-0808">Transferase</keyword>
<dbReference type="InterPro" id="IPR013587">
    <property type="entry name" value="Nitrate/nitrite_sensing"/>
</dbReference>
<keyword evidence="6" id="KW-0902">Two-component regulatory system</keyword>
<keyword evidence="11" id="KW-1185">Reference proteome</keyword>
<feature type="transmembrane region" description="Helical" evidence="8">
    <location>
        <begin position="64"/>
        <end position="84"/>
    </location>
</feature>
<sequence length="949" mass="101261">MTQSQSSLPVPAQRQGRDPRQSPERRPTRHTAALARRDQTLPPGRGGDERRSGQRAGRRIVDQLRLIVAVPLVAVVVFAGVAFFSTVQEVNQARTLQDLSALATDAGGLAHALQRERAAAVNVVLRNEATQQDAFQQQVLLTDDAVHKYGTQRNNLAGGGDSETLDRIDQGLGSLSKLRDQVRNGKQASVSAVAFSYRIMIADLLDYRESVARSGAPTDLADEIRAAAALARAAEAVGQQQAAVLRGIAAGELTPALQQEITATRTSFTEQSVAFNALAPVEWRTWYEQAGMGDQVVAAQRQQDQVGRTQPGTRINLDSAAWINAMSGYEGLLYQVEQQVDESIEQSVAVVHDDQMTRAALQTAGVVVVLLVAIVLTGFVARRLTRRLRYLQDAARTVAYDQLPSVVAELRAAAPGTVDPDEVADRASSTLVVSGSDEVADVAQAFRAVHREAVKIAGEQAVMRSNVAEIFVHLSRREQRLVDAVLAQVDRVERDETDPDRLQELYQLDHLATRMARINLSLLVLGGSGAARVRREDAPLGKVLQAAISQIEHYVRVRFGSVDDDVAVVAEAVDEIVHLLAELLDNATGYSPPESEVWVTARGLGDRVIVQIVDTGVGLSPARREQLNELLARPPAIDIAAVRAMGLTVVGHIAARYNIGVALRPGQHTGTLAEIIIPKEVFRPIMASERGPQLTSATAGSPESNGNGSRPGGGGGDLFTPQPRSEPSLFEVPTQAQQWATQELAPINSSAATQVFQAPDYDAPYDPAPYEAAAGSQAAAAYPPAAQSSSYAQPAPPGPGMWPPLPEPEVPSILASAEDEAMELPIFKSVSGWFHVESPPDLEPEAARPVAEPVMATAGAPAEPKNWESSADTGWRAAQEAATPQVSATTSAGLPVRAAGRHLVPGAAESTQQRPGKPVETGTPKRDPSRVAAAMSAYARGVANRRPQG</sequence>
<keyword evidence="8" id="KW-1133">Transmembrane helix</keyword>
<dbReference type="RefSeq" id="WP_223102325.1">
    <property type="nucleotide sequence ID" value="NZ_CP061913.1"/>
</dbReference>
<dbReference type="EMBL" id="JBHMCA010000046">
    <property type="protein sequence ID" value="MFB9446318.1"/>
    <property type="molecule type" value="Genomic_DNA"/>
</dbReference>
<name>A0ABV5MBW2_9ACTN</name>
<comment type="caution">
    <text evidence="10">The sequence shown here is derived from an EMBL/GenBank/DDBJ whole genome shotgun (WGS) entry which is preliminary data.</text>
</comment>
<accession>A0ABV5MBW2</accession>
<dbReference type="PANTHER" id="PTHR44936:SF9">
    <property type="entry name" value="SENSOR PROTEIN CREC"/>
    <property type="match status" value="1"/>
</dbReference>
<keyword evidence="8" id="KW-0812">Transmembrane</keyword>
<evidence type="ECO:0000256" key="7">
    <source>
        <dbReference type="SAM" id="MobiDB-lite"/>
    </source>
</evidence>
<dbReference type="Proteomes" id="UP001589608">
    <property type="component" value="Unassembled WGS sequence"/>
</dbReference>
<keyword evidence="3" id="KW-0597">Phosphoprotein</keyword>
<evidence type="ECO:0000256" key="3">
    <source>
        <dbReference type="ARBA" id="ARBA00022553"/>
    </source>
</evidence>
<evidence type="ECO:0000256" key="5">
    <source>
        <dbReference type="ARBA" id="ARBA00022777"/>
    </source>
</evidence>
<feature type="region of interest" description="Disordered" evidence="7">
    <location>
        <begin position="785"/>
        <end position="817"/>
    </location>
</feature>
<dbReference type="InterPro" id="IPR003594">
    <property type="entry name" value="HATPase_dom"/>
</dbReference>
<dbReference type="InterPro" id="IPR050980">
    <property type="entry name" value="2C_sensor_his_kinase"/>
</dbReference>
<proteinExistence type="predicted"/>
<feature type="region of interest" description="Disordered" evidence="7">
    <location>
        <begin position="1"/>
        <end position="56"/>
    </location>
</feature>
<keyword evidence="8" id="KW-0472">Membrane</keyword>
<feature type="domain" description="Histidine kinase/HSP90-like ATPase" evidence="9">
    <location>
        <begin position="571"/>
        <end position="681"/>
    </location>
</feature>
<gene>
    <name evidence="10" type="ORF">ACFFTR_24810</name>
</gene>
<organism evidence="10 11">
    <name type="scientific">Dactylosporangium vinaceum</name>
    <dbReference type="NCBI Taxonomy" id="53362"/>
    <lineage>
        <taxon>Bacteria</taxon>
        <taxon>Bacillati</taxon>
        <taxon>Actinomycetota</taxon>
        <taxon>Actinomycetes</taxon>
        <taxon>Micromonosporales</taxon>
        <taxon>Micromonosporaceae</taxon>
        <taxon>Dactylosporangium</taxon>
    </lineage>
</organism>
<evidence type="ECO:0000313" key="10">
    <source>
        <dbReference type="EMBL" id="MFB9446318.1"/>
    </source>
</evidence>
<dbReference type="EC" id="2.7.13.3" evidence="2"/>
<evidence type="ECO:0000256" key="8">
    <source>
        <dbReference type="SAM" id="Phobius"/>
    </source>
</evidence>
<evidence type="ECO:0000259" key="9">
    <source>
        <dbReference type="SMART" id="SM00387"/>
    </source>
</evidence>
<dbReference type="Gene3D" id="3.30.565.10">
    <property type="entry name" value="Histidine kinase-like ATPase, C-terminal domain"/>
    <property type="match status" value="1"/>
</dbReference>
<evidence type="ECO:0000256" key="2">
    <source>
        <dbReference type="ARBA" id="ARBA00012438"/>
    </source>
</evidence>
<evidence type="ECO:0000313" key="11">
    <source>
        <dbReference type="Proteomes" id="UP001589608"/>
    </source>
</evidence>
<dbReference type="Pfam" id="PF08376">
    <property type="entry name" value="NIT"/>
    <property type="match status" value="1"/>
</dbReference>
<dbReference type="Pfam" id="PF02518">
    <property type="entry name" value="HATPase_c"/>
    <property type="match status" value="1"/>
</dbReference>
<dbReference type="Gene3D" id="6.10.340.10">
    <property type="match status" value="1"/>
</dbReference>
<feature type="compositionally biased region" description="Pro residues" evidence="7">
    <location>
        <begin position="794"/>
        <end position="809"/>
    </location>
</feature>
<feature type="compositionally biased region" description="Polar residues" evidence="7">
    <location>
        <begin position="882"/>
        <end position="892"/>
    </location>
</feature>
<dbReference type="SMART" id="SM00387">
    <property type="entry name" value="HATPase_c"/>
    <property type="match status" value="1"/>
</dbReference>
<comment type="catalytic activity">
    <reaction evidence="1">
        <text>ATP + protein L-histidine = ADP + protein N-phospho-L-histidine.</text>
        <dbReference type="EC" id="2.7.13.3"/>
    </reaction>
</comment>
<dbReference type="PANTHER" id="PTHR44936">
    <property type="entry name" value="SENSOR PROTEIN CREC"/>
    <property type="match status" value="1"/>
</dbReference>
<evidence type="ECO:0000256" key="1">
    <source>
        <dbReference type="ARBA" id="ARBA00000085"/>
    </source>
</evidence>
<feature type="region of interest" description="Disordered" evidence="7">
    <location>
        <begin position="858"/>
        <end position="949"/>
    </location>
</feature>
<feature type="transmembrane region" description="Helical" evidence="8">
    <location>
        <begin position="359"/>
        <end position="381"/>
    </location>
</feature>
<evidence type="ECO:0000256" key="4">
    <source>
        <dbReference type="ARBA" id="ARBA00022679"/>
    </source>
</evidence>
<keyword evidence="5" id="KW-0418">Kinase</keyword>
<reference evidence="10 11" key="1">
    <citation type="submission" date="2024-09" db="EMBL/GenBank/DDBJ databases">
        <authorList>
            <person name="Sun Q."/>
            <person name="Mori K."/>
        </authorList>
    </citation>
    <scope>NUCLEOTIDE SEQUENCE [LARGE SCALE GENOMIC DNA]</scope>
    <source>
        <strain evidence="10 11">JCM 3307</strain>
    </source>
</reference>
<dbReference type="SUPFAM" id="SSF55874">
    <property type="entry name" value="ATPase domain of HSP90 chaperone/DNA topoisomerase II/histidine kinase"/>
    <property type="match status" value="1"/>
</dbReference>
<feature type="compositionally biased region" description="Basic and acidic residues" evidence="7">
    <location>
        <begin position="15"/>
        <end position="26"/>
    </location>
</feature>
<dbReference type="InterPro" id="IPR036890">
    <property type="entry name" value="HATPase_C_sf"/>
</dbReference>
<feature type="region of interest" description="Disordered" evidence="7">
    <location>
        <begin position="691"/>
        <end position="735"/>
    </location>
</feature>